<dbReference type="OrthoDB" id="2330118at2759"/>
<sequence length="86" mass="9438">MSSTSSGIPSNDEEAALKDELATLRIVRATLESMKQLVGAIHEDIETAAKNCEDVTGLHKRWDLAIEQSRDVRVDQIQSTSAAQKQ</sequence>
<dbReference type="EMBL" id="ML119145">
    <property type="protein sequence ID" value="RPB10107.1"/>
    <property type="molecule type" value="Genomic_DNA"/>
</dbReference>
<evidence type="ECO:0000313" key="2">
    <source>
        <dbReference type="Proteomes" id="UP000277580"/>
    </source>
</evidence>
<dbReference type="InParanoid" id="A0A3N4KHT1"/>
<proteinExistence type="predicted"/>
<dbReference type="Proteomes" id="UP000277580">
    <property type="component" value="Unassembled WGS sequence"/>
</dbReference>
<evidence type="ECO:0000313" key="1">
    <source>
        <dbReference type="EMBL" id="RPB10107.1"/>
    </source>
</evidence>
<name>A0A3N4KHT1_9PEZI</name>
<keyword evidence="2" id="KW-1185">Reference proteome</keyword>
<organism evidence="1 2">
    <name type="scientific">Morchella conica CCBAS932</name>
    <dbReference type="NCBI Taxonomy" id="1392247"/>
    <lineage>
        <taxon>Eukaryota</taxon>
        <taxon>Fungi</taxon>
        <taxon>Dikarya</taxon>
        <taxon>Ascomycota</taxon>
        <taxon>Pezizomycotina</taxon>
        <taxon>Pezizomycetes</taxon>
        <taxon>Pezizales</taxon>
        <taxon>Morchellaceae</taxon>
        <taxon>Morchella</taxon>
    </lineage>
</organism>
<dbReference type="AlphaFoldDB" id="A0A3N4KHT1"/>
<protein>
    <recommendedName>
        <fullName evidence="3">DASH complex subunit DAD2</fullName>
    </recommendedName>
</protein>
<accession>A0A3N4KHT1</accession>
<evidence type="ECO:0008006" key="3">
    <source>
        <dbReference type="Google" id="ProtNLM"/>
    </source>
</evidence>
<gene>
    <name evidence="1" type="ORF">P167DRAFT_576524</name>
</gene>
<reference evidence="1 2" key="1">
    <citation type="journal article" date="2018" name="Nat. Ecol. Evol.">
        <title>Pezizomycetes genomes reveal the molecular basis of ectomycorrhizal truffle lifestyle.</title>
        <authorList>
            <person name="Murat C."/>
            <person name="Payen T."/>
            <person name="Noel B."/>
            <person name="Kuo A."/>
            <person name="Morin E."/>
            <person name="Chen J."/>
            <person name="Kohler A."/>
            <person name="Krizsan K."/>
            <person name="Balestrini R."/>
            <person name="Da Silva C."/>
            <person name="Montanini B."/>
            <person name="Hainaut M."/>
            <person name="Levati E."/>
            <person name="Barry K.W."/>
            <person name="Belfiori B."/>
            <person name="Cichocki N."/>
            <person name="Clum A."/>
            <person name="Dockter R.B."/>
            <person name="Fauchery L."/>
            <person name="Guy J."/>
            <person name="Iotti M."/>
            <person name="Le Tacon F."/>
            <person name="Lindquist E.A."/>
            <person name="Lipzen A."/>
            <person name="Malagnac F."/>
            <person name="Mello A."/>
            <person name="Molinier V."/>
            <person name="Miyauchi S."/>
            <person name="Poulain J."/>
            <person name="Riccioni C."/>
            <person name="Rubini A."/>
            <person name="Sitrit Y."/>
            <person name="Splivallo R."/>
            <person name="Traeger S."/>
            <person name="Wang M."/>
            <person name="Zifcakova L."/>
            <person name="Wipf D."/>
            <person name="Zambonelli A."/>
            <person name="Paolocci F."/>
            <person name="Nowrousian M."/>
            <person name="Ottonello S."/>
            <person name="Baldrian P."/>
            <person name="Spatafora J.W."/>
            <person name="Henrissat B."/>
            <person name="Nagy L.G."/>
            <person name="Aury J.M."/>
            <person name="Wincker P."/>
            <person name="Grigoriev I.V."/>
            <person name="Bonfante P."/>
            <person name="Martin F.M."/>
        </authorList>
    </citation>
    <scope>NUCLEOTIDE SEQUENCE [LARGE SCALE GENOMIC DNA]</scope>
    <source>
        <strain evidence="1 2">CCBAS932</strain>
    </source>
</reference>